<dbReference type="PANTHER" id="PTHR43547">
    <property type="entry name" value="TWO-COMPONENT HISTIDINE KINASE"/>
    <property type="match status" value="1"/>
</dbReference>
<dbReference type="Gene3D" id="2.60.40.10">
    <property type="entry name" value="Immunoglobulins"/>
    <property type="match status" value="1"/>
</dbReference>
<dbReference type="Pfam" id="PF07494">
    <property type="entry name" value="Reg_prop"/>
    <property type="match status" value="1"/>
</dbReference>
<dbReference type="InterPro" id="IPR013783">
    <property type="entry name" value="Ig-like_fold"/>
</dbReference>
<evidence type="ECO:0000256" key="1">
    <source>
        <dbReference type="ARBA" id="ARBA00022553"/>
    </source>
</evidence>
<dbReference type="SMART" id="SM00421">
    <property type="entry name" value="HTH_LUXR"/>
    <property type="match status" value="1"/>
</dbReference>
<evidence type="ECO:0000313" key="6">
    <source>
        <dbReference type="Proteomes" id="UP001597369"/>
    </source>
</evidence>
<keyword evidence="6" id="KW-1185">Reference proteome</keyword>
<dbReference type="EMBL" id="JBHUHV010000060">
    <property type="protein sequence ID" value="MFD2069451.1"/>
    <property type="molecule type" value="Genomic_DNA"/>
</dbReference>
<dbReference type="PANTHER" id="PTHR43547:SF2">
    <property type="entry name" value="HYBRID SIGNAL TRANSDUCTION HISTIDINE KINASE C"/>
    <property type="match status" value="1"/>
</dbReference>
<dbReference type="InterPro" id="IPR036388">
    <property type="entry name" value="WH-like_DNA-bd_sf"/>
</dbReference>
<sequence length="955" mass="109086">MFLVFPALASEAGNYQKLGFPFVQNYSKHTYQAANQNWSVTQDNNGVMYWGNSEGLLVYDGHYWQLHKMPHNIIVRAVAADSGGKVYAGGFGEFGYWKYNQQGTFSYKSLVSLIPEGYELKDEIWKIYVDRGRVIFQSFSAIYIYEQGKVRVIKGANPFLFLFRAGDRFFVQVISEGLFELKNDSLIHIAGSEAFEGTGVLSVLPYKKNLYLIGTAKKGMFVFDGTHIEPWENQANDFLKENQLNNGIFIQDSRHYAYGTILNGIVILDENGNVVQHTNKSKGLQNNTVLSLFADKDQNLWAGLDNGIDRVEVNSPLYFFFDKAGKFGTVYSSIIHNNKIYLGTNQGLFYSGWSPGTNQSFQSFDFKLIDNSQGQVWDLSLIDGQLLCGHNEGTFRVEGNTIVRISDVKGGWTIKKLNSNPAYLIQGTYTGLVLYKKDAKGNWTFSHRLENFSEPSRYVEQDNTGHIWVSHAYKGLYKLNPARDLRSIKSSQNFDKADGLPNSYNVNTFRLDNQIVFSSNSGFYVYDDVSNKFTNYKQLNDKLGSFASSNRIIKAADKKYWFIDNGKVALADFTEPGAVKINSSPFSVLSGRMVQYYENISRISNNIYLISIDEGFVVYNAEAQQNERKALPTVLIRKIENITDGLTSITENGSKLNSIELPYAKNNIRFSYALPYYTQENVNYQYFLDGYSQSWSGWTSDTQKEFTNLAQGEYQFKVRAKISGKAESPVTVFTFTVLPPWYASTWALTAYGIVAIVAMALARYLYKLRLQRDQQRIQQKLEREKEEHLKREAIATEQKIVKLRNEQLRNDLAAKSRELASSALNIIAKNELLQNLSHEILQLKDSNGKKLAAAQLKRLQKVIDEGMSNDYDWNLFENSFNEAHENYFKKLKTSHSELTPNDLKLCAYLRMNMSSKEIASLLNITVRGVEIRRYRLRKKLNLEHEKNLTEFLMEV</sequence>
<keyword evidence="1" id="KW-0597">Phosphoprotein</keyword>
<dbReference type="InterPro" id="IPR011110">
    <property type="entry name" value="Reg_prop"/>
</dbReference>
<proteinExistence type="predicted"/>
<reference evidence="6" key="1">
    <citation type="journal article" date="2019" name="Int. J. Syst. Evol. Microbiol.">
        <title>The Global Catalogue of Microorganisms (GCM) 10K type strain sequencing project: providing services to taxonomists for standard genome sequencing and annotation.</title>
        <authorList>
            <consortium name="The Broad Institute Genomics Platform"/>
            <consortium name="The Broad Institute Genome Sequencing Center for Infectious Disease"/>
            <person name="Wu L."/>
            <person name="Ma J."/>
        </authorList>
    </citation>
    <scope>NUCLEOTIDE SEQUENCE [LARGE SCALE GENOMIC DNA]</scope>
    <source>
        <strain evidence="6">JCM 16545</strain>
    </source>
</reference>
<evidence type="ECO:0000256" key="2">
    <source>
        <dbReference type="SAM" id="Coils"/>
    </source>
</evidence>
<dbReference type="InterPro" id="IPR000792">
    <property type="entry name" value="Tscrpt_reg_LuxR_C"/>
</dbReference>
<evidence type="ECO:0000256" key="3">
    <source>
        <dbReference type="SAM" id="Phobius"/>
    </source>
</evidence>
<dbReference type="Proteomes" id="UP001597369">
    <property type="component" value="Unassembled WGS sequence"/>
</dbReference>
<dbReference type="InterPro" id="IPR015943">
    <property type="entry name" value="WD40/YVTN_repeat-like_dom_sf"/>
</dbReference>
<dbReference type="Pfam" id="PF07495">
    <property type="entry name" value="Y_Y_Y"/>
    <property type="match status" value="1"/>
</dbReference>
<feature type="coiled-coil region" evidence="2">
    <location>
        <begin position="767"/>
        <end position="806"/>
    </location>
</feature>
<organism evidence="5 6">
    <name type="scientific">Pontibacter silvestris</name>
    <dbReference type="NCBI Taxonomy" id="2305183"/>
    <lineage>
        <taxon>Bacteria</taxon>
        <taxon>Pseudomonadati</taxon>
        <taxon>Bacteroidota</taxon>
        <taxon>Cytophagia</taxon>
        <taxon>Cytophagales</taxon>
        <taxon>Hymenobacteraceae</taxon>
        <taxon>Pontibacter</taxon>
    </lineage>
</organism>
<evidence type="ECO:0000259" key="4">
    <source>
        <dbReference type="SMART" id="SM00421"/>
    </source>
</evidence>
<dbReference type="RefSeq" id="WP_229962047.1">
    <property type="nucleotide sequence ID" value="NZ_JAJJWI010000018.1"/>
</dbReference>
<accession>A0ABW4X4D5</accession>
<comment type="caution">
    <text evidence="5">The sequence shown here is derived from an EMBL/GenBank/DDBJ whole genome shotgun (WGS) entry which is preliminary data.</text>
</comment>
<dbReference type="SUPFAM" id="SSF46894">
    <property type="entry name" value="C-terminal effector domain of the bipartite response regulators"/>
    <property type="match status" value="1"/>
</dbReference>
<gene>
    <name evidence="5" type="ORF">ACFSKU_21395</name>
</gene>
<evidence type="ECO:0000313" key="5">
    <source>
        <dbReference type="EMBL" id="MFD2069451.1"/>
    </source>
</evidence>
<dbReference type="InterPro" id="IPR016032">
    <property type="entry name" value="Sig_transdc_resp-reg_C-effctor"/>
</dbReference>
<keyword evidence="3" id="KW-1133">Transmembrane helix</keyword>
<keyword evidence="3" id="KW-0812">Transmembrane</keyword>
<name>A0ABW4X4D5_9BACT</name>
<dbReference type="Gene3D" id="2.130.10.10">
    <property type="entry name" value="YVTN repeat-like/Quinoprotein amine dehydrogenase"/>
    <property type="match status" value="2"/>
</dbReference>
<keyword evidence="2" id="KW-0175">Coiled coil</keyword>
<feature type="transmembrane region" description="Helical" evidence="3">
    <location>
        <begin position="741"/>
        <end position="766"/>
    </location>
</feature>
<dbReference type="InterPro" id="IPR011123">
    <property type="entry name" value="Y_Y_Y"/>
</dbReference>
<keyword evidence="3" id="KW-0472">Membrane</keyword>
<dbReference type="Gene3D" id="1.10.10.10">
    <property type="entry name" value="Winged helix-like DNA-binding domain superfamily/Winged helix DNA-binding domain"/>
    <property type="match status" value="1"/>
</dbReference>
<feature type="domain" description="HTH luxR-type" evidence="4">
    <location>
        <begin position="895"/>
        <end position="952"/>
    </location>
</feature>
<protein>
    <submittedName>
        <fullName evidence="5">Triple tyrosine motif-containing protein</fullName>
    </submittedName>
</protein>